<feature type="chain" id="PRO_5019428951" evidence="1">
    <location>
        <begin position="20"/>
        <end position="159"/>
    </location>
</feature>
<evidence type="ECO:0000313" key="3">
    <source>
        <dbReference type="Proteomes" id="UP000285575"/>
    </source>
</evidence>
<protein>
    <submittedName>
        <fullName evidence="2">Uncharacterized protein</fullName>
    </submittedName>
</protein>
<reference evidence="2 3" key="1">
    <citation type="submission" date="2019-01" db="EMBL/GenBank/DDBJ databases">
        <authorList>
            <person name="Chen W.-M."/>
        </authorList>
    </citation>
    <scope>NUCLEOTIDE SEQUENCE [LARGE SCALE GENOMIC DNA]</scope>
    <source>
        <strain evidence="2 3">KYPY4</strain>
    </source>
</reference>
<sequence>MKALQAAAAVGLLCTSALAASDLEAAPAVAQLPGLRAELQDVTQAYAARSGVPHLRWQSFWVLQWAPAAGAKHYEIRYKTAEGTSRKVKAVVEPGLRLEVARGDNPKAAGMVARTTQLETIGSLLSVQVVARLQDGRTAVVTPWLQVGAPVGPAGKGTP</sequence>
<feature type="signal peptide" evidence="1">
    <location>
        <begin position="1"/>
        <end position="19"/>
    </location>
</feature>
<organism evidence="2 3">
    <name type="scientific">Rubrivivax rivuli</name>
    <dbReference type="NCBI Taxonomy" id="1862385"/>
    <lineage>
        <taxon>Bacteria</taxon>
        <taxon>Pseudomonadati</taxon>
        <taxon>Pseudomonadota</taxon>
        <taxon>Betaproteobacteria</taxon>
        <taxon>Burkholderiales</taxon>
        <taxon>Sphaerotilaceae</taxon>
        <taxon>Rubrivivax</taxon>
    </lineage>
</organism>
<proteinExistence type="predicted"/>
<evidence type="ECO:0000313" key="2">
    <source>
        <dbReference type="EMBL" id="RVU46386.1"/>
    </source>
</evidence>
<dbReference type="AlphaFoldDB" id="A0A437RHY9"/>
<dbReference type="OrthoDB" id="5194858at2"/>
<accession>A0A437RHY9</accession>
<dbReference type="Proteomes" id="UP000285575">
    <property type="component" value="Unassembled WGS sequence"/>
</dbReference>
<gene>
    <name evidence="2" type="ORF">EOE66_11165</name>
</gene>
<keyword evidence="1" id="KW-0732">Signal</keyword>
<dbReference type="EMBL" id="SACR01000003">
    <property type="protein sequence ID" value="RVU46386.1"/>
    <property type="molecule type" value="Genomic_DNA"/>
</dbReference>
<evidence type="ECO:0000256" key="1">
    <source>
        <dbReference type="SAM" id="SignalP"/>
    </source>
</evidence>
<dbReference type="RefSeq" id="WP_128228749.1">
    <property type="nucleotide sequence ID" value="NZ_SACR01000003.1"/>
</dbReference>
<comment type="caution">
    <text evidence="2">The sequence shown here is derived from an EMBL/GenBank/DDBJ whole genome shotgun (WGS) entry which is preliminary data.</text>
</comment>
<keyword evidence="3" id="KW-1185">Reference proteome</keyword>
<name>A0A437RHY9_9BURK</name>